<evidence type="ECO:0000313" key="4">
    <source>
        <dbReference type="Proteomes" id="UP001148838"/>
    </source>
</evidence>
<dbReference type="Proteomes" id="UP001148838">
    <property type="component" value="Unassembled WGS sequence"/>
</dbReference>
<comment type="caution">
    <text evidence="3">The sequence shown here is derived from an EMBL/GenBank/DDBJ whole genome shotgun (WGS) entry which is preliminary data.</text>
</comment>
<proteinExistence type="predicted"/>
<feature type="region of interest" description="Disordered" evidence="1">
    <location>
        <begin position="220"/>
        <end position="282"/>
    </location>
</feature>
<dbReference type="InterPro" id="IPR000477">
    <property type="entry name" value="RT_dom"/>
</dbReference>
<dbReference type="PANTHER" id="PTHR47027:SF20">
    <property type="entry name" value="REVERSE TRANSCRIPTASE-LIKE PROTEIN WITH RNA-DIRECTED DNA POLYMERASE DOMAIN"/>
    <property type="match status" value="1"/>
</dbReference>
<feature type="compositionally biased region" description="Acidic residues" evidence="1">
    <location>
        <begin position="264"/>
        <end position="273"/>
    </location>
</feature>
<reference evidence="3 4" key="1">
    <citation type="journal article" date="2022" name="Allergy">
        <title>Genome assembly and annotation of Periplaneta americana reveal a comprehensive cockroach allergen profile.</title>
        <authorList>
            <person name="Wang L."/>
            <person name="Xiong Q."/>
            <person name="Saelim N."/>
            <person name="Wang L."/>
            <person name="Nong W."/>
            <person name="Wan A.T."/>
            <person name="Shi M."/>
            <person name="Liu X."/>
            <person name="Cao Q."/>
            <person name="Hui J.H.L."/>
            <person name="Sookrung N."/>
            <person name="Leung T.F."/>
            <person name="Tungtrongchitr A."/>
            <person name="Tsui S.K.W."/>
        </authorList>
    </citation>
    <scope>NUCLEOTIDE SEQUENCE [LARGE SCALE GENOMIC DNA]</scope>
    <source>
        <strain evidence="3">PWHHKU_190912</strain>
    </source>
</reference>
<evidence type="ECO:0000256" key="1">
    <source>
        <dbReference type="SAM" id="MobiDB-lite"/>
    </source>
</evidence>
<evidence type="ECO:0000259" key="2">
    <source>
        <dbReference type="Pfam" id="PF00078"/>
    </source>
</evidence>
<protein>
    <recommendedName>
        <fullName evidence="2">Reverse transcriptase domain-containing protein</fullName>
    </recommendedName>
</protein>
<organism evidence="3 4">
    <name type="scientific">Periplaneta americana</name>
    <name type="common">American cockroach</name>
    <name type="synonym">Blatta americana</name>
    <dbReference type="NCBI Taxonomy" id="6978"/>
    <lineage>
        <taxon>Eukaryota</taxon>
        <taxon>Metazoa</taxon>
        <taxon>Ecdysozoa</taxon>
        <taxon>Arthropoda</taxon>
        <taxon>Hexapoda</taxon>
        <taxon>Insecta</taxon>
        <taxon>Pterygota</taxon>
        <taxon>Neoptera</taxon>
        <taxon>Polyneoptera</taxon>
        <taxon>Dictyoptera</taxon>
        <taxon>Blattodea</taxon>
        <taxon>Blattoidea</taxon>
        <taxon>Blattidae</taxon>
        <taxon>Blattinae</taxon>
        <taxon>Periplaneta</taxon>
    </lineage>
</organism>
<dbReference type="EMBL" id="JAJSOF020000038">
    <property type="protein sequence ID" value="KAJ4427690.1"/>
    <property type="molecule type" value="Genomic_DNA"/>
</dbReference>
<name>A0ABQ8S1B0_PERAM</name>
<evidence type="ECO:0000313" key="3">
    <source>
        <dbReference type="EMBL" id="KAJ4427690.1"/>
    </source>
</evidence>
<dbReference type="PANTHER" id="PTHR47027">
    <property type="entry name" value="REVERSE TRANSCRIPTASE DOMAIN-CONTAINING PROTEIN"/>
    <property type="match status" value="1"/>
</dbReference>
<sequence length="282" mass="31678">MVLTAVSHPIIYLSMATVLVRCDIPLSIASVICWKARRTAFFNSSMVSYNSCATMLLMKPHSPFSQIMKSGLRGGQSRGADDSVPNAIIRTIYELYNHNIIKITIGSGHTEWRPINCGVRQGFLLSPLLFNIYINSIIRYWRLTIHGNIPLFRNCTLDTLLYADDQVLFTNEDELQYSIYHLNIIAQNFNMKISPNKTKIMAFQGKQQVRSKIYIGTHTLEQGGHVTPKSGSPPRPNSGGWNPQGPPPREQIPDFPPVQPLHPDDDDSGDSSDPESVKRQKL</sequence>
<accession>A0ABQ8S1B0</accession>
<dbReference type="Pfam" id="PF00078">
    <property type="entry name" value="RVT_1"/>
    <property type="match status" value="1"/>
</dbReference>
<keyword evidence="4" id="KW-1185">Reference proteome</keyword>
<dbReference type="SUPFAM" id="SSF56672">
    <property type="entry name" value="DNA/RNA polymerases"/>
    <property type="match status" value="1"/>
</dbReference>
<dbReference type="InterPro" id="IPR043502">
    <property type="entry name" value="DNA/RNA_pol_sf"/>
</dbReference>
<feature type="domain" description="Reverse transcriptase" evidence="2">
    <location>
        <begin position="90"/>
        <end position="208"/>
    </location>
</feature>
<gene>
    <name evidence="3" type="ORF">ANN_25339</name>
</gene>
<feature type="compositionally biased region" description="Pro residues" evidence="1">
    <location>
        <begin position="244"/>
        <end position="260"/>
    </location>
</feature>